<reference evidence="1 2" key="1">
    <citation type="submission" date="2017-05" db="EMBL/GenBank/DDBJ databases">
        <title>Virgibacillus sp. AK90 isolated from a saltern of Kakinada, India.</title>
        <authorList>
            <person name="Gupta V."/>
            <person name="Sidhu C."/>
            <person name="Korpole S."/>
            <person name="Pinnaka A.K."/>
        </authorList>
    </citation>
    <scope>NUCLEOTIDE SEQUENCE [LARGE SCALE GENOMIC DNA]</scope>
    <source>
        <strain evidence="1 2">AK90</strain>
    </source>
</reference>
<sequence length="64" mass="7610">MLNVIIRIDKRSYYGKWCNRVLPCINGTEERGGWDEKSATWSNIKAPYDLVLNDREFLAHYYLL</sequence>
<comment type="caution">
    <text evidence="1">The sequence shown here is derived from an EMBL/GenBank/DDBJ whole genome shotgun (WGS) entry which is preliminary data.</text>
</comment>
<dbReference type="RefSeq" id="WP_073011950.1">
    <property type="nucleotide sequence ID" value="NZ_NFZX01000044.1"/>
</dbReference>
<name>A0A3E0WJE5_9BACI</name>
<dbReference type="Proteomes" id="UP000256488">
    <property type="component" value="Unassembled WGS sequence"/>
</dbReference>
<accession>A0A3E0WJE5</accession>
<proteinExistence type="predicted"/>
<gene>
    <name evidence="1" type="ORF">CAI16_15970</name>
</gene>
<organism evidence="1 2">
    <name type="scientific">Virgibacillus dokdonensis</name>
    <dbReference type="NCBI Taxonomy" id="302167"/>
    <lineage>
        <taxon>Bacteria</taxon>
        <taxon>Bacillati</taxon>
        <taxon>Bacillota</taxon>
        <taxon>Bacilli</taxon>
        <taxon>Bacillales</taxon>
        <taxon>Bacillaceae</taxon>
        <taxon>Virgibacillus</taxon>
    </lineage>
</organism>
<dbReference type="AlphaFoldDB" id="A0A3E0WJE5"/>
<evidence type="ECO:0000313" key="2">
    <source>
        <dbReference type="Proteomes" id="UP000256488"/>
    </source>
</evidence>
<protein>
    <submittedName>
        <fullName evidence="1">Uncharacterized protein</fullName>
    </submittedName>
</protein>
<dbReference type="EMBL" id="NFZX01000044">
    <property type="protein sequence ID" value="RFA33064.1"/>
    <property type="molecule type" value="Genomic_DNA"/>
</dbReference>
<evidence type="ECO:0000313" key="1">
    <source>
        <dbReference type="EMBL" id="RFA33064.1"/>
    </source>
</evidence>